<comment type="cofactor">
    <cofactor evidence="1">
        <name>Zn(2+)</name>
        <dbReference type="ChEBI" id="CHEBI:29105"/>
    </cofactor>
</comment>
<keyword evidence="12" id="KW-0472">Membrane</keyword>
<dbReference type="Proteomes" id="UP000091857">
    <property type="component" value="Chromosome 3"/>
</dbReference>
<keyword evidence="7" id="KW-0378">Hydrolase</keyword>
<dbReference type="Gene3D" id="1.20.930.40">
    <property type="entry name" value="Transferrin receptor-like, dimerisation domain"/>
    <property type="match status" value="1"/>
</dbReference>
<keyword evidence="9" id="KW-0735">Signal-anchor</keyword>
<evidence type="ECO:0000256" key="6">
    <source>
        <dbReference type="ARBA" id="ARBA00022723"/>
    </source>
</evidence>
<feature type="domain" description="Peptidase M28" evidence="19">
    <location>
        <begin position="328"/>
        <end position="514"/>
    </location>
</feature>
<comment type="subcellular location">
    <subcellularLocation>
        <location evidence="2">Endoplasmic reticulum membrane</location>
        <topology evidence="2">Single-pass type II membrane protein</topology>
    </subcellularLocation>
</comment>
<feature type="signal peptide" evidence="16">
    <location>
        <begin position="1"/>
        <end position="17"/>
    </location>
</feature>
<evidence type="ECO:0000256" key="9">
    <source>
        <dbReference type="ARBA" id="ARBA00022968"/>
    </source>
</evidence>
<dbReference type="GO" id="GO:0046872">
    <property type="term" value="F:metal ion binding"/>
    <property type="evidence" value="ECO:0007669"/>
    <property type="project" value="UniProtKB-KW"/>
</dbReference>
<evidence type="ECO:0000256" key="1">
    <source>
        <dbReference type="ARBA" id="ARBA00001947"/>
    </source>
</evidence>
<dbReference type="Pfam" id="PF04253">
    <property type="entry name" value="TFR_dimer"/>
    <property type="match status" value="1"/>
</dbReference>
<evidence type="ECO:0000256" key="8">
    <source>
        <dbReference type="ARBA" id="ARBA00022833"/>
    </source>
</evidence>
<dbReference type="PANTHER" id="PTHR10404:SF46">
    <property type="entry name" value="VACUOLAR PROTEIN SORTING-ASSOCIATED PROTEIN 70"/>
    <property type="match status" value="1"/>
</dbReference>
<dbReference type="FunFam" id="3.50.30.30:FF:000008">
    <property type="entry name" value="Glutamate carboxypeptidase 2"/>
    <property type="match status" value="1"/>
</dbReference>
<evidence type="ECO:0000256" key="3">
    <source>
        <dbReference type="ARBA" id="ARBA00005634"/>
    </source>
</evidence>
<dbReference type="EC" id="3.4.17.21" evidence="15"/>
<dbReference type="GO" id="GO:0005789">
    <property type="term" value="C:endoplasmic reticulum membrane"/>
    <property type="evidence" value="ECO:0007669"/>
    <property type="project" value="UniProtKB-SubCell"/>
</dbReference>
<evidence type="ECO:0000313" key="20">
    <source>
        <dbReference type="EMBL" id="OAY53840.1"/>
    </source>
</evidence>
<evidence type="ECO:0000256" key="14">
    <source>
        <dbReference type="ARBA" id="ARBA00052003"/>
    </source>
</evidence>
<dbReference type="GO" id="GO:0010075">
    <property type="term" value="P:regulation of meristem growth"/>
    <property type="evidence" value="ECO:0007669"/>
    <property type="project" value="UniProtKB-ARBA"/>
</dbReference>
<evidence type="ECO:0000259" key="19">
    <source>
        <dbReference type="Pfam" id="PF04389"/>
    </source>
</evidence>
<evidence type="ECO:0000256" key="5">
    <source>
        <dbReference type="ARBA" id="ARBA00022692"/>
    </source>
</evidence>
<dbReference type="InterPro" id="IPR039373">
    <property type="entry name" value="Peptidase_M28B"/>
</dbReference>
<evidence type="ECO:0000256" key="10">
    <source>
        <dbReference type="ARBA" id="ARBA00022989"/>
    </source>
</evidence>
<name>A0A2C9W5G8_MANES</name>
<evidence type="ECO:0000259" key="17">
    <source>
        <dbReference type="Pfam" id="PF02225"/>
    </source>
</evidence>
<dbReference type="STRING" id="3983.A0A2C9W5G8"/>
<keyword evidence="13" id="KW-0325">Glycoprotein</keyword>
<keyword evidence="6" id="KW-0479">Metal-binding</keyword>
<dbReference type="InterPro" id="IPR007484">
    <property type="entry name" value="Peptidase_M28"/>
</dbReference>
<evidence type="ECO:0000256" key="12">
    <source>
        <dbReference type="ARBA" id="ARBA00023136"/>
    </source>
</evidence>
<evidence type="ECO:0000256" key="15">
    <source>
        <dbReference type="ARBA" id="ARBA00066561"/>
    </source>
</evidence>
<keyword evidence="8" id="KW-0862">Zinc</keyword>
<dbReference type="Gene3D" id="3.50.30.30">
    <property type="match status" value="1"/>
</dbReference>
<comment type="caution">
    <text evidence="20">The sequence shown here is derived from an EMBL/GenBank/DDBJ whole genome shotgun (WGS) entry which is preliminary data.</text>
</comment>
<dbReference type="InterPro" id="IPR046450">
    <property type="entry name" value="PA_dom_sf"/>
</dbReference>
<dbReference type="InterPro" id="IPR007365">
    <property type="entry name" value="TFR-like_dimer_dom"/>
</dbReference>
<keyword evidence="16" id="KW-0732">Signal</keyword>
<dbReference type="FunFam" id="3.40.630.10:FF:000164">
    <property type="entry name" value="Os01g0740650 protein"/>
    <property type="match status" value="1"/>
</dbReference>
<protein>
    <recommendedName>
        <fullName evidence="15">glutamate carboxypeptidase II</fullName>
        <ecNumber evidence="15">3.4.17.21</ecNumber>
    </recommendedName>
</protein>
<reference evidence="21" key="1">
    <citation type="journal article" date="2016" name="Nat. Biotechnol.">
        <title>Sequencing wild and cultivated cassava and related species reveals extensive interspecific hybridization and genetic diversity.</title>
        <authorList>
            <person name="Bredeson J.V."/>
            <person name="Lyons J.B."/>
            <person name="Prochnik S.E."/>
            <person name="Wu G.A."/>
            <person name="Ha C.M."/>
            <person name="Edsinger-Gonzales E."/>
            <person name="Grimwood J."/>
            <person name="Schmutz J."/>
            <person name="Rabbi I.Y."/>
            <person name="Egesi C."/>
            <person name="Nauluvula P."/>
            <person name="Lebot V."/>
            <person name="Ndunguru J."/>
            <person name="Mkamilo G."/>
            <person name="Bart R.S."/>
            <person name="Setter T.L."/>
            <person name="Gleadow R.M."/>
            <person name="Kulakow P."/>
            <person name="Ferguson M.E."/>
            <person name="Rounsley S."/>
            <person name="Rokhsar D.S."/>
        </authorList>
    </citation>
    <scope>NUCLEOTIDE SEQUENCE [LARGE SCALE GENOMIC DNA]</scope>
    <source>
        <strain evidence="21">cv. AM560-2</strain>
    </source>
</reference>
<dbReference type="Pfam" id="PF04389">
    <property type="entry name" value="Peptidase_M28"/>
    <property type="match status" value="1"/>
</dbReference>
<dbReference type="SUPFAM" id="SSF53187">
    <property type="entry name" value="Zn-dependent exopeptidases"/>
    <property type="match status" value="1"/>
</dbReference>
<evidence type="ECO:0000256" key="7">
    <source>
        <dbReference type="ARBA" id="ARBA00022801"/>
    </source>
</evidence>
<dbReference type="OMA" id="LWNVIGT"/>
<evidence type="ECO:0000256" key="4">
    <source>
        <dbReference type="ARBA" id="ARBA00022670"/>
    </source>
</evidence>
<dbReference type="CDD" id="cd02121">
    <property type="entry name" value="PA_GCPII_like"/>
    <property type="match status" value="1"/>
</dbReference>
<proteinExistence type="inferred from homology"/>
<dbReference type="Pfam" id="PF02225">
    <property type="entry name" value="PA"/>
    <property type="match status" value="1"/>
</dbReference>
<dbReference type="PANTHER" id="PTHR10404">
    <property type="entry name" value="N-ACETYLATED-ALPHA-LINKED ACIDIC DIPEPTIDASE"/>
    <property type="match status" value="1"/>
</dbReference>
<dbReference type="SUPFAM" id="SSF47672">
    <property type="entry name" value="Transferrin receptor-like dimerisation domain"/>
    <property type="match status" value="1"/>
</dbReference>
<dbReference type="SUPFAM" id="SSF52025">
    <property type="entry name" value="PA domain"/>
    <property type="match status" value="1"/>
</dbReference>
<evidence type="ECO:0000256" key="11">
    <source>
        <dbReference type="ARBA" id="ARBA00023049"/>
    </source>
</evidence>
<dbReference type="Gramene" id="Manes.03G027700.1.v8.1">
    <property type="protein sequence ID" value="Manes.03G027700.1.v8.1.CDS"/>
    <property type="gene ID" value="Manes.03G027700.v8.1"/>
</dbReference>
<dbReference type="InterPro" id="IPR036757">
    <property type="entry name" value="TFR-like_dimer_dom_sf"/>
</dbReference>
<keyword evidence="4" id="KW-0645">Protease</keyword>
<evidence type="ECO:0000313" key="21">
    <source>
        <dbReference type="Proteomes" id="UP000091857"/>
    </source>
</evidence>
<dbReference type="FunFam" id="1.20.930.40:FF:000001">
    <property type="entry name" value="N-acetylated-alpha-linked acidic dipeptidase 2"/>
    <property type="match status" value="1"/>
</dbReference>
<keyword evidence="5" id="KW-0812">Transmembrane</keyword>
<comment type="similarity">
    <text evidence="3">Belongs to the peptidase M28 family. M28B subfamily.</text>
</comment>
<feature type="domain" description="PA" evidence="17">
    <location>
        <begin position="142"/>
        <end position="231"/>
    </location>
</feature>
<feature type="chain" id="PRO_5012835883" description="glutamate carboxypeptidase II" evidence="16">
    <location>
        <begin position="18"/>
        <end position="707"/>
    </location>
</feature>
<dbReference type="EMBL" id="CM004389">
    <property type="protein sequence ID" value="OAY53840.1"/>
    <property type="molecule type" value="Genomic_DNA"/>
</dbReference>
<keyword evidence="21" id="KW-1185">Reference proteome</keyword>
<dbReference type="GO" id="GO:0004180">
    <property type="term" value="F:carboxypeptidase activity"/>
    <property type="evidence" value="ECO:0000318"/>
    <property type="project" value="GO_Central"/>
</dbReference>
<gene>
    <name evidence="20" type="ORF">MANES_03G027700v8</name>
</gene>
<evidence type="ECO:0000256" key="16">
    <source>
        <dbReference type="SAM" id="SignalP"/>
    </source>
</evidence>
<dbReference type="OrthoDB" id="5841748at2759"/>
<evidence type="ECO:0000256" key="13">
    <source>
        <dbReference type="ARBA" id="ARBA00023180"/>
    </source>
</evidence>
<evidence type="ECO:0000256" key="2">
    <source>
        <dbReference type="ARBA" id="ARBA00004648"/>
    </source>
</evidence>
<dbReference type="AlphaFoldDB" id="A0A2C9W5G8"/>
<dbReference type="GO" id="GO:0006508">
    <property type="term" value="P:proteolysis"/>
    <property type="evidence" value="ECO:0007669"/>
    <property type="project" value="UniProtKB-KW"/>
</dbReference>
<keyword evidence="11" id="KW-0482">Metalloprotease</keyword>
<accession>A0A2C9W5G8</accession>
<comment type="catalytic activity">
    <reaction evidence="14">
        <text>Release of an unsubstituted, C-terminal glutamyl residue, typically from Ac-Asp-Glu or folylpoly-gamma-glutamates.</text>
        <dbReference type="EC" id="3.4.17.21"/>
    </reaction>
</comment>
<organism evidence="20 21">
    <name type="scientific">Manihot esculenta</name>
    <name type="common">Cassava</name>
    <name type="synonym">Jatropha manihot</name>
    <dbReference type="NCBI Taxonomy" id="3983"/>
    <lineage>
        <taxon>Eukaryota</taxon>
        <taxon>Viridiplantae</taxon>
        <taxon>Streptophyta</taxon>
        <taxon>Embryophyta</taxon>
        <taxon>Tracheophyta</taxon>
        <taxon>Spermatophyta</taxon>
        <taxon>Magnoliopsida</taxon>
        <taxon>eudicotyledons</taxon>
        <taxon>Gunneridae</taxon>
        <taxon>Pentapetalae</taxon>
        <taxon>rosids</taxon>
        <taxon>fabids</taxon>
        <taxon>Malpighiales</taxon>
        <taxon>Euphorbiaceae</taxon>
        <taxon>Crotonoideae</taxon>
        <taxon>Manihoteae</taxon>
        <taxon>Manihot</taxon>
    </lineage>
</organism>
<sequence>MLKTATAILLYITTSFCLLFSSPPKSYYHSLYISNSLSDNASVSHHLYMLTRRPHVAGTEANAEVADYVLSTLASYNIKSHIISYGVSLTYPVSRSLILTNPPPEKPIMFDLHQQIYDGDPYADVAKEVLPTFHAYAKSGTVSGPVVYVNYGRVEDYKTLKEMGVNVSGAIVLARYGEIYRGDIVHNAYEEGAVGAVIYTDRKDYGGGAGGAGGEGWFPDAKWMPPSGVQVGSVYDGSGDPTTPGWASIQGCERLSDDEVEKGGFVPLIPSLPISAADGEIIMRSMGGQVAKEDWQGSKDGPTYRVGPGPGVLNLSYTGKQTIATIQNVIGVIEGAEEPDRFVLLGNHRDAWTFGAVDPNSGTAALLEVAHRFKKLQKRGWKPRRTIILCNWDAEEYGLTGSTEWVEDNREMLASRAVAYLNVDSAVAGAGFYAFATPQLDELLIQATKQVQDPDNSSQTIYEWWTSSSNTPVIRRLGGAGSDYAAFVQHIGVASADISYGLAYPVYHSMYDDFIWMKKFGDPMFHRHIAVASVWGLVALRLADEEFLPFNYLSYAHELQKSAKELENEISDKGIFLDPLYKSIEDLTKAATKINNERKAIEESGGWASILKKDHLRVRELNDRLMMAERAFTDREGLSGRPWNKHLIYAPSKHNDYGSTSFPGIDDAIEKAKKPNTADSWNDVQHEVWRVSRAIRHVSLVLRGELT</sequence>
<dbReference type="InterPro" id="IPR003137">
    <property type="entry name" value="PA_domain"/>
</dbReference>
<dbReference type="GO" id="GO:0004181">
    <property type="term" value="F:metallocarboxypeptidase activity"/>
    <property type="evidence" value="ECO:0007669"/>
    <property type="project" value="UniProtKB-EC"/>
</dbReference>
<dbReference type="Gene3D" id="3.40.630.10">
    <property type="entry name" value="Zn peptidases"/>
    <property type="match status" value="1"/>
</dbReference>
<feature type="domain" description="Transferrin receptor-like dimerisation" evidence="18">
    <location>
        <begin position="577"/>
        <end position="702"/>
    </location>
</feature>
<dbReference type="CDD" id="cd08022">
    <property type="entry name" value="M28_PSMA_like"/>
    <property type="match status" value="1"/>
</dbReference>
<evidence type="ECO:0000259" key="18">
    <source>
        <dbReference type="Pfam" id="PF04253"/>
    </source>
</evidence>
<keyword evidence="10" id="KW-1133">Transmembrane helix</keyword>